<dbReference type="EC" id="3.1.3.-" evidence="9"/>
<evidence type="ECO:0000256" key="8">
    <source>
        <dbReference type="ARBA" id="ARBA00061616"/>
    </source>
</evidence>
<dbReference type="NCBIfam" id="NF006506">
    <property type="entry name" value="PRK08942.1"/>
    <property type="match status" value="1"/>
</dbReference>
<dbReference type="NCBIfam" id="TIGR01662">
    <property type="entry name" value="HAD-SF-IIIA"/>
    <property type="match status" value="1"/>
</dbReference>
<evidence type="ECO:0000256" key="4">
    <source>
        <dbReference type="ARBA" id="ARBA00022801"/>
    </source>
</evidence>
<feature type="binding site" evidence="13">
    <location>
        <position position="8"/>
    </location>
    <ligand>
        <name>Mg(2+)</name>
        <dbReference type="ChEBI" id="CHEBI:18420"/>
    </ligand>
</feature>
<gene>
    <name evidence="14" type="primary">gmhB</name>
    <name evidence="14" type="ORF">FJR03_03215</name>
</gene>
<dbReference type="GO" id="GO:0046872">
    <property type="term" value="F:metal ion binding"/>
    <property type="evidence" value="ECO:0007669"/>
    <property type="project" value="UniProtKB-KW"/>
</dbReference>
<evidence type="ECO:0000256" key="11">
    <source>
        <dbReference type="PIRSR" id="PIRSR004682-2"/>
    </source>
</evidence>
<feature type="binding site" evidence="13">
    <location>
        <position position="101"/>
    </location>
    <ligand>
        <name>Zn(2+)</name>
        <dbReference type="ChEBI" id="CHEBI:29105"/>
    </ligand>
</feature>
<dbReference type="EMBL" id="CP041165">
    <property type="protein sequence ID" value="QOP40800.1"/>
    <property type="molecule type" value="Genomic_DNA"/>
</dbReference>
<dbReference type="KEGG" id="smax:FJR03_03215"/>
<comment type="subcellular location">
    <subcellularLocation>
        <location evidence="1 9">Cytoplasm</location>
    </subcellularLocation>
</comment>
<feature type="site" description="Stabilizes the phosphoryl group" evidence="12">
    <location>
        <position position="50"/>
    </location>
</feature>
<sequence>MHKALFLDRDGVINVEKNYLHKIEDVEFVEGIFDLCKYFQEKKYKIIVVTNQSGIARQYYNENDLEKLSLWMVEQFKEQGIEIVQIYYCPHHPDISGECDCRKPNPGMLLQAAEEHDIDLKNSIMIGDKERDIEAGFNAGLQTAYLFDESKKIKTSKATEIVSTLKEIIDVDSQ</sequence>
<dbReference type="Gene3D" id="3.40.50.1000">
    <property type="entry name" value="HAD superfamily/HAD-like"/>
    <property type="match status" value="1"/>
</dbReference>
<feature type="binding site" evidence="13">
    <location>
        <position position="91"/>
    </location>
    <ligand>
        <name>Zn(2+)</name>
        <dbReference type="ChEBI" id="CHEBI:29105"/>
    </ligand>
</feature>
<dbReference type="SUPFAM" id="SSF56784">
    <property type="entry name" value="HAD-like"/>
    <property type="match status" value="1"/>
</dbReference>
<evidence type="ECO:0000313" key="14">
    <source>
        <dbReference type="EMBL" id="QOP40800.1"/>
    </source>
</evidence>
<dbReference type="Proteomes" id="UP000593910">
    <property type="component" value="Chromosome"/>
</dbReference>
<evidence type="ECO:0000256" key="3">
    <source>
        <dbReference type="ARBA" id="ARBA00022723"/>
    </source>
</evidence>
<dbReference type="GO" id="GO:0005975">
    <property type="term" value="P:carbohydrate metabolic process"/>
    <property type="evidence" value="ECO:0007669"/>
    <property type="project" value="InterPro"/>
</dbReference>
<comment type="cofactor">
    <cofactor evidence="13">
        <name>Mg(2+)</name>
        <dbReference type="ChEBI" id="CHEBI:18420"/>
    </cofactor>
</comment>
<keyword evidence="13" id="KW-0460">Magnesium</keyword>
<protein>
    <recommendedName>
        <fullName evidence="7 9">D,D-heptose 1,7-bisphosphate phosphatase</fullName>
        <ecNumber evidence="9">3.1.3.-</ecNumber>
    </recommendedName>
</protein>
<comment type="cofactor">
    <cofactor evidence="13">
        <name>Zn(2+)</name>
        <dbReference type="ChEBI" id="CHEBI:29105"/>
    </cofactor>
</comment>
<feature type="active site" description="Nucleophile" evidence="10">
    <location>
        <position position="8"/>
    </location>
</feature>
<name>A0A7M1ATT2_9BACT</name>
<feature type="binding site" evidence="13">
    <location>
        <position position="10"/>
    </location>
    <ligand>
        <name>Mg(2+)</name>
        <dbReference type="ChEBI" id="CHEBI:18420"/>
    </ligand>
</feature>
<evidence type="ECO:0000256" key="13">
    <source>
        <dbReference type="PIRSR" id="PIRSR004682-4"/>
    </source>
</evidence>
<evidence type="ECO:0000256" key="1">
    <source>
        <dbReference type="ARBA" id="ARBA00004496"/>
    </source>
</evidence>
<dbReference type="PANTHER" id="PTHR42891:SF1">
    <property type="entry name" value="D-GLYCERO-BETA-D-MANNO-HEPTOSE-1,7-BISPHOSPHATE 7-PHOSPHATASE"/>
    <property type="match status" value="1"/>
</dbReference>
<evidence type="ECO:0000256" key="5">
    <source>
        <dbReference type="ARBA" id="ARBA00022833"/>
    </source>
</evidence>
<feature type="binding site" evidence="11">
    <location>
        <begin position="102"/>
        <end position="103"/>
    </location>
    <ligand>
        <name>substrate</name>
    </ligand>
</feature>
<feature type="binding site" evidence="13">
    <location>
        <position position="89"/>
    </location>
    <ligand>
        <name>Zn(2+)</name>
        <dbReference type="ChEBI" id="CHEBI:29105"/>
    </ligand>
</feature>
<keyword evidence="2 9" id="KW-0963">Cytoplasm</keyword>
<feature type="binding site" evidence="13">
    <location>
        <position position="128"/>
    </location>
    <ligand>
        <name>Mg(2+)</name>
        <dbReference type="ChEBI" id="CHEBI:18420"/>
    </ligand>
</feature>
<feature type="binding site" evidence="13">
    <location>
        <position position="129"/>
    </location>
    <ligand>
        <name>Mg(2+)</name>
        <dbReference type="ChEBI" id="CHEBI:18420"/>
    </ligand>
</feature>
<dbReference type="RefSeq" id="WP_193114221.1">
    <property type="nucleotide sequence ID" value="NZ_CP041165.1"/>
</dbReference>
<dbReference type="InterPro" id="IPR006543">
    <property type="entry name" value="Histidinol-phos"/>
</dbReference>
<keyword evidence="3 13" id="KW-0479">Metal-binding</keyword>
<feature type="active site" description="Proton donor" evidence="10">
    <location>
        <position position="10"/>
    </location>
</feature>
<dbReference type="Pfam" id="PF13242">
    <property type="entry name" value="Hydrolase_like"/>
    <property type="match status" value="1"/>
</dbReference>
<dbReference type="NCBIfam" id="TIGR00213">
    <property type="entry name" value="GmhB_yaeD"/>
    <property type="match status" value="1"/>
</dbReference>
<evidence type="ECO:0000256" key="2">
    <source>
        <dbReference type="ARBA" id="ARBA00022490"/>
    </source>
</evidence>
<dbReference type="InterPro" id="IPR036412">
    <property type="entry name" value="HAD-like_sf"/>
</dbReference>
<evidence type="ECO:0000313" key="15">
    <source>
        <dbReference type="Proteomes" id="UP000593910"/>
    </source>
</evidence>
<proteinExistence type="inferred from homology"/>
<dbReference type="InterPro" id="IPR023214">
    <property type="entry name" value="HAD_sf"/>
</dbReference>
<accession>A0A7M1ATT2</accession>
<keyword evidence="5 13" id="KW-0862">Zinc</keyword>
<feature type="site" description="Stabilizes the phosphoryl group" evidence="12">
    <location>
        <position position="103"/>
    </location>
</feature>
<dbReference type="GO" id="GO:0005737">
    <property type="term" value="C:cytoplasm"/>
    <property type="evidence" value="ECO:0007669"/>
    <property type="project" value="UniProtKB-SubCell"/>
</dbReference>
<feature type="site" description="Contributes to substrate recognition" evidence="12">
    <location>
        <position position="102"/>
    </location>
</feature>
<reference evidence="14 15" key="1">
    <citation type="submission" date="2019-06" db="EMBL/GenBank/DDBJ databases">
        <title>Sulfurimonas gotlandica sp. nov., a chemoautotrophic and psychrotolerant epsilonproteobacterium isolated from a pelagic redoxcline, and an emended description of the genus Sulfurimonas.</title>
        <authorList>
            <person name="Wang S."/>
            <person name="Jiang L."/>
            <person name="Shao Z."/>
        </authorList>
    </citation>
    <scope>NUCLEOTIDE SEQUENCE [LARGE SCALE GENOMIC DNA]</scope>
    <source>
        <strain evidence="14 15">B2</strain>
    </source>
</reference>
<dbReference type="InterPro" id="IPR004446">
    <property type="entry name" value="Heptose_bisP_phosphatase"/>
</dbReference>
<feature type="binding site" evidence="11">
    <location>
        <position position="129"/>
    </location>
    <ligand>
        <name>substrate</name>
    </ligand>
</feature>
<dbReference type="PIRSF" id="PIRSF004682">
    <property type="entry name" value="GmhB"/>
    <property type="match status" value="1"/>
</dbReference>
<evidence type="ECO:0000256" key="6">
    <source>
        <dbReference type="ARBA" id="ARBA00023277"/>
    </source>
</evidence>
<dbReference type="AlphaFoldDB" id="A0A7M1ATT2"/>
<feature type="binding site" evidence="11">
    <location>
        <begin position="50"/>
        <end position="53"/>
    </location>
    <ligand>
        <name>substrate</name>
    </ligand>
</feature>
<dbReference type="NCBIfam" id="TIGR01656">
    <property type="entry name" value="Histidinol-ppas"/>
    <property type="match status" value="1"/>
</dbReference>
<dbReference type="InterPro" id="IPR006439">
    <property type="entry name" value="HAD-SF_hydro_IA"/>
</dbReference>
<keyword evidence="6 9" id="KW-0119">Carbohydrate metabolism</keyword>
<dbReference type="InterPro" id="IPR006549">
    <property type="entry name" value="HAD-SF_hydro_IIIA"/>
</dbReference>
<dbReference type="NCBIfam" id="TIGR01549">
    <property type="entry name" value="HAD-SF-IA-v1"/>
    <property type="match status" value="1"/>
</dbReference>
<evidence type="ECO:0000256" key="9">
    <source>
        <dbReference type="PIRNR" id="PIRNR004682"/>
    </source>
</evidence>
<organism evidence="14 15">
    <name type="scientific">Sulfurimonas marina</name>
    <dbReference type="NCBI Taxonomy" id="2590551"/>
    <lineage>
        <taxon>Bacteria</taxon>
        <taxon>Pseudomonadati</taxon>
        <taxon>Campylobacterota</taxon>
        <taxon>Epsilonproteobacteria</taxon>
        <taxon>Campylobacterales</taxon>
        <taxon>Sulfurimonadaceae</taxon>
        <taxon>Sulfurimonas</taxon>
    </lineage>
</organism>
<dbReference type="PANTHER" id="PTHR42891">
    <property type="entry name" value="D-GLYCERO-BETA-D-MANNO-HEPTOSE-1,7-BISPHOSPHATE 7-PHOSPHATASE"/>
    <property type="match status" value="1"/>
</dbReference>
<evidence type="ECO:0000256" key="12">
    <source>
        <dbReference type="PIRSR" id="PIRSR004682-3"/>
    </source>
</evidence>
<feature type="binding site" evidence="13">
    <location>
        <position position="99"/>
    </location>
    <ligand>
        <name>Zn(2+)</name>
        <dbReference type="ChEBI" id="CHEBI:29105"/>
    </ligand>
</feature>
<keyword evidence="15" id="KW-1185">Reference proteome</keyword>
<keyword evidence="4 9" id="KW-0378">Hydrolase</keyword>
<dbReference type="GO" id="GO:0016791">
    <property type="term" value="F:phosphatase activity"/>
    <property type="evidence" value="ECO:0007669"/>
    <property type="project" value="InterPro"/>
</dbReference>
<feature type="binding site" evidence="11">
    <location>
        <begin position="16"/>
        <end position="19"/>
    </location>
    <ligand>
        <name>substrate</name>
    </ligand>
</feature>
<evidence type="ECO:0000256" key="10">
    <source>
        <dbReference type="PIRSR" id="PIRSR004682-1"/>
    </source>
</evidence>
<evidence type="ECO:0000256" key="7">
    <source>
        <dbReference type="ARBA" id="ARBA00031828"/>
    </source>
</evidence>
<feature type="binding site" evidence="11">
    <location>
        <begin position="8"/>
        <end position="10"/>
    </location>
    <ligand>
        <name>substrate</name>
    </ligand>
</feature>
<dbReference type="FunFam" id="3.40.50.1000:FF:000037">
    <property type="entry name" value="D,D-heptose 1,7-bisphosphate phosphatase"/>
    <property type="match status" value="1"/>
</dbReference>
<comment type="similarity">
    <text evidence="8 9">Belongs to the gmhB family.</text>
</comment>
<dbReference type="CDD" id="cd07503">
    <property type="entry name" value="HAD_HisB-N"/>
    <property type="match status" value="1"/>
</dbReference>